<dbReference type="EC" id="3.6.1.27" evidence="3"/>
<gene>
    <name evidence="13" type="ORF">EZS27_026841</name>
</gene>
<evidence type="ECO:0000256" key="4">
    <source>
        <dbReference type="ARBA" id="ARBA00021581"/>
    </source>
</evidence>
<evidence type="ECO:0000256" key="5">
    <source>
        <dbReference type="ARBA" id="ARBA00022475"/>
    </source>
</evidence>
<comment type="subcellular location">
    <subcellularLocation>
        <location evidence="1">Cell membrane</location>
        <topology evidence="1">Multi-pass membrane protein</topology>
    </subcellularLocation>
</comment>
<keyword evidence="8 12" id="KW-1133">Transmembrane helix</keyword>
<name>A0A5J4QRV9_9ZZZZ</name>
<evidence type="ECO:0000256" key="10">
    <source>
        <dbReference type="ARBA" id="ARBA00032707"/>
    </source>
</evidence>
<evidence type="ECO:0000256" key="11">
    <source>
        <dbReference type="ARBA" id="ARBA00047594"/>
    </source>
</evidence>
<keyword evidence="7 13" id="KW-0378">Hydrolase</keyword>
<feature type="transmembrane region" description="Helical" evidence="12">
    <location>
        <begin position="12"/>
        <end position="34"/>
    </location>
</feature>
<dbReference type="HAMAP" id="MF_01006">
    <property type="entry name" value="Undec_diphosphatase"/>
    <property type="match status" value="1"/>
</dbReference>
<feature type="transmembrane region" description="Helical" evidence="12">
    <location>
        <begin position="242"/>
        <end position="263"/>
    </location>
</feature>
<keyword evidence="6 12" id="KW-0812">Transmembrane</keyword>
<dbReference type="AlphaFoldDB" id="A0A5J4QRV9"/>
<feature type="transmembrane region" description="Helical" evidence="12">
    <location>
        <begin position="131"/>
        <end position="152"/>
    </location>
</feature>
<sequence>MSMEDLTILQTVIIAIVEGLTEFLPVSSTGHMIIVQNTLGVKSTEFIKAFTVIIQFGAILSVVCLYRKRFFRLNTCHVFDSEAITGKNGWAKWKIYGKRLLYKFDFYWKLLIAFLPAVFFGLLFGDKIDEMLESVTVVAIMLVLGGIFMLFCDKIFLPTEEKVKLTEKKAFHIGLFQCIAMIPGVSRSMATIVGGMVQKMTRKDAAEFSFFLAVPTMFAATGYKVVKLFLDGETRVLTNNIPALVIGNITAFIVALLAIRFFIGFVTKYGFKTFGYYRIIVGGIILVMFAAGYNLKIV</sequence>
<keyword evidence="9 12" id="KW-0472">Membrane</keyword>
<dbReference type="PANTHER" id="PTHR30622">
    <property type="entry name" value="UNDECAPRENYL-DIPHOSPHATASE"/>
    <property type="match status" value="1"/>
</dbReference>
<evidence type="ECO:0000256" key="6">
    <source>
        <dbReference type="ARBA" id="ARBA00022692"/>
    </source>
</evidence>
<evidence type="ECO:0000256" key="9">
    <source>
        <dbReference type="ARBA" id="ARBA00023136"/>
    </source>
</evidence>
<evidence type="ECO:0000256" key="1">
    <source>
        <dbReference type="ARBA" id="ARBA00004651"/>
    </source>
</evidence>
<dbReference type="EMBL" id="SNRY01002733">
    <property type="protein sequence ID" value="KAA6323754.1"/>
    <property type="molecule type" value="Genomic_DNA"/>
</dbReference>
<evidence type="ECO:0000256" key="12">
    <source>
        <dbReference type="SAM" id="Phobius"/>
    </source>
</evidence>
<evidence type="ECO:0000256" key="8">
    <source>
        <dbReference type="ARBA" id="ARBA00022989"/>
    </source>
</evidence>
<reference evidence="13" key="1">
    <citation type="submission" date="2019-03" db="EMBL/GenBank/DDBJ databases">
        <title>Single cell metagenomics reveals metabolic interactions within the superorganism composed of flagellate Streblomastix strix and complex community of Bacteroidetes bacteria on its surface.</title>
        <authorList>
            <person name="Treitli S.C."/>
            <person name="Kolisko M."/>
            <person name="Husnik F."/>
            <person name="Keeling P."/>
            <person name="Hampl V."/>
        </authorList>
    </citation>
    <scope>NUCLEOTIDE SEQUENCE</scope>
    <source>
        <strain evidence="13">STM</strain>
    </source>
</reference>
<dbReference type="NCBIfam" id="NF001390">
    <property type="entry name" value="PRK00281.1-4"/>
    <property type="match status" value="1"/>
</dbReference>
<feature type="transmembrane region" description="Helical" evidence="12">
    <location>
        <begin position="46"/>
        <end position="66"/>
    </location>
</feature>
<feature type="transmembrane region" description="Helical" evidence="12">
    <location>
        <begin position="173"/>
        <end position="196"/>
    </location>
</feature>
<dbReference type="InterPro" id="IPR003824">
    <property type="entry name" value="UppP"/>
</dbReference>
<keyword evidence="5" id="KW-1003">Cell membrane</keyword>
<dbReference type="GO" id="GO:0050380">
    <property type="term" value="F:undecaprenyl-diphosphatase activity"/>
    <property type="evidence" value="ECO:0007669"/>
    <property type="project" value="UniProtKB-EC"/>
</dbReference>
<feature type="transmembrane region" description="Helical" evidence="12">
    <location>
        <begin position="275"/>
        <end position="295"/>
    </location>
</feature>
<comment type="caution">
    <text evidence="13">The sequence shown here is derived from an EMBL/GenBank/DDBJ whole genome shotgun (WGS) entry which is preliminary data.</text>
</comment>
<evidence type="ECO:0000313" key="13">
    <source>
        <dbReference type="EMBL" id="KAA6323754.1"/>
    </source>
</evidence>
<comment type="catalytic activity">
    <reaction evidence="11">
        <text>di-trans,octa-cis-undecaprenyl diphosphate + H2O = di-trans,octa-cis-undecaprenyl phosphate + phosphate + H(+)</text>
        <dbReference type="Rhea" id="RHEA:28094"/>
        <dbReference type="ChEBI" id="CHEBI:15377"/>
        <dbReference type="ChEBI" id="CHEBI:15378"/>
        <dbReference type="ChEBI" id="CHEBI:43474"/>
        <dbReference type="ChEBI" id="CHEBI:58405"/>
        <dbReference type="ChEBI" id="CHEBI:60392"/>
        <dbReference type="EC" id="3.6.1.27"/>
    </reaction>
</comment>
<feature type="transmembrane region" description="Helical" evidence="12">
    <location>
        <begin position="208"/>
        <end position="230"/>
    </location>
</feature>
<evidence type="ECO:0000256" key="2">
    <source>
        <dbReference type="ARBA" id="ARBA00010621"/>
    </source>
</evidence>
<comment type="similarity">
    <text evidence="2">Belongs to the UppP family.</text>
</comment>
<dbReference type="Pfam" id="PF02673">
    <property type="entry name" value="BacA"/>
    <property type="match status" value="1"/>
</dbReference>
<evidence type="ECO:0000256" key="3">
    <source>
        <dbReference type="ARBA" id="ARBA00012374"/>
    </source>
</evidence>
<proteinExistence type="inferred from homology"/>
<accession>A0A5J4QRV9</accession>
<protein>
    <recommendedName>
        <fullName evidence="4">Undecaprenyl-diphosphatase</fullName>
        <ecNumber evidence="3">3.6.1.27</ecNumber>
    </recommendedName>
    <alternativeName>
        <fullName evidence="10">Undecaprenyl pyrophosphate phosphatase</fullName>
    </alternativeName>
</protein>
<feature type="transmembrane region" description="Helical" evidence="12">
    <location>
        <begin position="106"/>
        <end position="125"/>
    </location>
</feature>
<organism evidence="13">
    <name type="scientific">termite gut metagenome</name>
    <dbReference type="NCBI Taxonomy" id="433724"/>
    <lineage>
        <taxon>unclassified sequences</taxon>
        <taxon>metagenomes</taxon>
        <taxon>organismal metagenomes</taxon>
    </lineage>
</organism>
<dbReference type="PANTHER" id="PTHR30622:SF3">
    <property type="entry name" value="UNDECAPRENYL-DIPHOSPHATASE"/>
    <property type="match status" value="1"/>
</dbReference>
<evidence type="ECO:0000256" key="7">
    <source>
        <dbReference type="ARBA" id="ARBA00022801"/>
    </source>
</evidence>
<dbReference type="GO" id="GO:0005886">
    <property type="term" value="C:plasma membrane"/>
    <property type="evidence" value="ECO:0007669"/>
    <property type="project" value="UniProtKB-SubCell"/>
</dbReference>